<dbReference type="PROSITE" id="PS01129">
    <property type="entry name" value="PSI_RLU"/>
    <property type="match status" value="1"/>
</dbReference>
<comment type="caution">
    <text evidence="7">The sequence shown here is derived from an EMBL/GenBank/DDBJ whole genome shotgun (WGS) entry which is preliminary data.</text>
</comment>
<dbReference type="InterPro" id="IPR006224">
    <property type="entry name" value="PsdUridine_synth_RluA-like_CS"/>
</dbReference>
<name>A0ABR7G1R3_9FIRM</name>
<proteinExistence type="inferred from homology"/>
<reference evidence="7 8" key="1">
    <citation type="submission" date="2020-08" db="EMBL/GenBank/DDBJ databases">
        <title>Genome public.</title>
        <authorList>
            <person name="Liu C."/>
            <person name="Sun Q."/>
        </authorList>
    </citation>
    <scope>NUCLEOTIDE SEQUENCE [LARGE SCALE GENOMIC DNA]</scope>
    <source>
        <strain evidence="7 8">NSJ-43</strain>
    </source>
</reference>
<feature type="domain" description="Pseudouridine synthase RsuA/RluA-like" evidence="6">
    <location>
        <begin position="10"/>
        <end position="167"/>
    </location>
</feature>
<dbReference type="InterPro" id="IPR006145">
    <property type="entry name" value="PsdUridine_synth_RsuA/RluA"/>
</dbReference>
<evidence type="ECO:0000313" key="8">
    <source>
        <dbReference type="Proteomes" id="UP000628463"/>
    </source>
</evidence>
<dbReference type="InterPro" id="IPR020103">
    <property type="entry name" value="PsdUridine_synth_cat_dom_sf"/>
</dbReference>
<dbReference type="Pfam" id="PF00849">
    <property type="entry name" value="PseudoU_synth_2"/>
    <property type="match status" value="1"/>
</dbReference>
<dbReference type="Proteomes" id="UP000628463">
    <property type="component" value="Unassembled WGS sequence"/>
</dbReference>
<sequence length="209" mass="23803">MLDIIYEDKNMIVVNKPAGQLVQSGRSFELDLTSEVLNYRREKGEEAYAAVINRLDRPVSGLVLFAKNKKEASRLSSLMQEEGFCKQYYAVCCGKLPDKNGEFVDYLLKDGKNNVSKVVKEGTAGAKYAKLLYETLKEIEKDDKVYTLVKVTLITGRHHQIRVQFAHRNHPLLGDTKYGEERFNNEIALCAAFLSVDGHEYSIEPSWQF</sequence>
<accession>A0ABR7G1R3</accession>
<dbReference type="RefSeq" id="WP_186837149.1">
    <property type="nucleotide sequence ID" value="NZ_JACOPD010000007.1"/>
</dbReference>
<evidence type="ECO:0000256" key="3">
    <source>
        <dbReference type="ARBA" id="ARBA00023235"/>
    </source>
</evidence>
<dbReference type="EMBL" id="JACOPD010000007">
    <property type="protein sequence ID" value="MBC5681373.1"/>
    <property type="molecule type" value="Genomic_DNA"/>
</dbReference>
<gene>
    <name evidence="7" type="ORF">H8S01_10420</name>
</gene>
<keyword evidence="3" id="KW-0413">Isomerase</keyword>
<dbReference type="PANTHER" id="PTHR21600:SF83">
    <property type="entry name" value="PSEUDOURIDYLATE SYNTHASE RPUSD4, MITOCHONDRIAL"/>
    <property type="match status" value="1"/>
</dbReference>
<comment type="catalytic activity">
    <reaction evidence="1">
        <text>a uridine in RNA = a pseudouridine in RNA</text>
        <dbReference type="Rhea" id="RHEA:48348"/>
        <dbReference type="Rhea" id="RHEA-COMP:12068"/>
        <dbReference type="Rhea" id="RHEA-COMP:12069"/>
        <dbReference type="ChEBI" id="CHEBI:65314"/>
        <dbReference type="ChEBI" id="CHEBI:65315"/>
    </reaction>
</comment>
<protein>
    <recommendedName>
        <fullName evidence="4">RNA pseudouridylate synthase</fullName>
    </recommendedName>
    <alternativeName>
        <fullName evidence="5">RNA-uridine isomerase</fullName>
    </alternativeName>
</protein>
<evidence type="ECO:0000259" key="6">
    <source>
        <dbReference type="Pfam" id="PF00849"/>
    </source>
</evidence>
<dbReference type="CDD" id="cd02869">
    <property type="entry name" value="PseudoU_synth_RluA_like"/>
    <property type="match status" value="1"/>
</dbReference>
<keyword evidence="8" id="KW-1185">Reference proteome</keyword>
<dbReference type="InterPro" id="IPR050188">
    <property type="entry name" value="RluA_PseudoU_synthase"/>
</dbReference>
<evidence type="ECO:0000256" key="2">
    <source>
        <dbReference type="ARBA" id="ARBA00010876"/>
    </source>
</evidence>
<evidence type="ECO:0000313" key="7">
    <source>
        <dbReference type="EMBL" id="MBC5681373.1"/>
    </source>
</evidence>
<dbReference type="PANTHER" id="PTHR21600">
    <property type="entry name" value="MITOCHONDRIAL RNA PSEUDOURIDINE SYNTHASE"/>
    <property type="match status" value="1"/>
</dbReference>
<dbReference type="Gene3D" id="3.30.2350.10">
    <property type="entry name" value="Pseudouridine synthase"/>
    <property type="match status" value="1"/>
</dbReference>
<evidence type="ECO:0000256" key="4">
    <source>
        <dbReference type="ARBA" id="ARBA00031870"/>
    </source>
</evidence>
<organism evidence="7 8">
    <name type="scientific">Lachnospira hominis</name>
    <name type="common">ex Liu et al. 2021</name>
    <dbReference type="NCBI Taxonomy" id="2763051"/>
    <lineage>
        <taxon>Bacteria</taxon>
        <taxon>Bacillati</taxon>
        <taxon>Bacillota</taxon>
        <taxon>Clostridia</taxon>
        <taxon>Lachnospirales</taxon>
        <taxon>Lachnospiraceae</taxon>
        <taxon>Lachnospira</taxon>
    </lineage>
</organism>
<comment type="similarity">
    <text evidence="2">Belongs to the pseudouridine synthase RluA family.</text>
</comment>
<evidence type="ECO:0000256" key="1">
    <source>
        <dbReference type="ARBA" id="ARBA00000073"/>
    </source>
</evidence>
<dbReference type="SUPFAM" id="SSF55120">
    <property type="entry name" value="Pseudouridine synthase"/>
    <property type="match status" value="1"/>
</dbReference>
<evidence type="ECO:0000256" key="5">
    <source>
        <dbReference type="ARBA" id="ARBA00033164"/>
    </source>
</evidence>